<keyword evidence="1" id="KW-0479">Metal-binding</keyword>
<evidence type="ECO:0000313" key="8">
    <source>
        <dbReference type="EMBL" id="RMY58964.1"/>
    </source>
</evidence>
<evidence type="ECO:0000256" key="4">
    <source>
        <dbReference type="ARBA" id="ARBA00022833"/>
    </source>
</evidence>
<keyword evidence="2" id="KW-0677">Repeat</keyword>
<name>A0A3M7D3V0_HORWE</name>
<comment type="caution">
    <text evidence="8">The sequence shown here is derived from an EMBL/GenBank/DDBJ whole genome shotgun (WGS) entry which is preliminary data.</text>
</comment>
<feature type="compositionally biased region" description="Polar residues" evidence="6">
    <location>
        <begin position="114"/>
        <end position="139"/>
    </location>
</feature>
<keyword evidence="3 5" id="KW-0863">Zinc-finger</keyword>
<feature type="region of interest" description="Disordered" evidence="6">
    <location>
        <begin position="375"/>
        <end position="440"/>
    </location>
</feature>
<dbReference type="PANTHER" id="PTHR23057:SF0">
    <property type="entry name" value="JUXTAPOSED WITH ANOTHER ZINC FINGER PROTEIN 1"/>
    <property type="match status" value="1"/>
</dbReference>
<dbReference type="InterPro" id="IPR051580">
    <property type="entry name" value="ZnF-Chromatin_assoc"/>
</dbReference>
<feature type="compositionally biased region" description="Basic and acidic residues" evidence="6">
    <location>
        <begin position="247"/>
        <end position="258"/>
    </location>
</feature>
<feature type="compositionally biased region" description="Polar residues" evidence="6">
    <location>
        <begin position="234"/>
        <end position="244"/>
    </location>
</feature>
<dbReference type="PANTHER" id="PTHR23057">
    <property type="entry name" value="JUXTAPOSED WITH ANOTHER ZINC FINGER PROTEIN 1"/>
    <property type="match status" value="1"/>
</dbReference>
<dbReference type="AlphaFoldDB" id="A0A3M7D3V0"/>
<protein>
    <recommendedName>
        <fullName evidence="7">C2H2-type domain-containing protein</fullName>
    </recommendedName>
</protein>
<feature type="compositionally biased region" description="Polar residues" evidence="6">
    <location>
        <begin position="415"/>
        <end position="440"/>
    </location>
</feature>
<dbReference type="InterPro" id="IPR036236">
    <property type="entry name" value="Znf_C2H2_sf"/>
</dbReference>
<dbReference type="GO" id="GO:0005634">
    <property type="term" value="C:nucleus"/>
    <property type="evidence" value="ECO:0007669"/>
    <property type="project" value="TreeGrafter"/>
</dbReference>
<dbReference type="InterPro" id="IPR013087">
    <property type="entry name" value="Znf_C2H2_type"/>
</dbReference>
<dbReference type="GO" id="GO:0008270">
    <property type="term" value="F:zinc ion binding"/>
    <property type="evidence" value="ECO:0007669"/>
    <property type="project" value="UniProtKB-KW"/>
</dbReference>
<evidence type="ECO:0000256" key="1">
    <source>
        <dbReference type="ARBA" id="ARBA00022723"/>
    </source>
</evidence>
<feature type="compositionally biased region" description="Polar residues" evidence="6">
    <location>
        <begin position="501"/>
        <end position="546"/>
    </location>
</feature>
<feature type="compositionally biased region" description="Polar residues" evidence="6">
    <location>
        <begin position="377"/>
        <end position="392"/>
    </location>
</feature>
<keyword evidence="4" id="KW-0862">Zinc</keyword>
<feature type="domain" description="C2H2-type" evidence="7">
    <location>
        <begin position="654"/>
        <end position="684"/>
    </location>
</feature>
<feature type="compositionally biased region" description="Low complexity" evidence="6">
    <location>
        <begin position="467"/>
        <end position="487"/>
    </location>
</feature>
<feature type="region of interest" description="Disordered" evidence="6">
    <location>
        <begin position="501"/>
        <end position="560"/>
    </location>
</feature>
<dbReference type="PROSITE" id="PS00028">
    <property type="entry name" value="ZINC_FINGER_C2H2_1"/>
    <property type="match status" value="1"/>
</dbReference>
<feature type="region of interest" description="Disordered" evidence="6">
    <location>
        <begin position="454"/>
        <end position="489"/>
    </location>
</feature>
<feature type="compositionally biased region" description="Low complexity" evidence="6">
    <location>
        <begin position="219"/>
        <end position="233"/>
    </location>
</feature>
<feature type="compositionally biased region" description="Low complexity" evidence="6">
    <location>
        <begin position="393"/>
        <end position="414"/>
    </location>
</feature>
<feature type="region of interest" description="Disordered" evidence="6">
    <location>
        <begin position="114"/>
        <end position="148"/>
    </location>
</feature>
<reference evidence="8 9" key="1">
    <citation type="journal article" date="2018" name="BMC Genomics">
        <title>Genomic evidence for intraspecific hybridization in a clonal and extremely halotolerant yeast.</title>
        <authorList>
            <person name="Gostincar C."/>
            <person name="Stajich J.E."/>
            <person name="Zupancic J."/>
            <person name="Zalar P."/>
            <person name="Gunde-Cimerman N."/>
        </authorList>
    </citation>
    <scope>NUCLEOTIDE SEQUENCE [LARGE SCALE GENOMIC DNA]</scope>
    <source>
        <strain evidence="8 9">EXF-10513</strain>
    </source>
</reference>
<evidence type="ECO:0000259" key="7">
    <source>
        <dbReference type="PROSITE" id="PS50157"/>
    </source>
</evidence>
<dbReference type="FunFam" id="3.30.160.60:FF:000446">
    <property type="entry name" value="Zinc finger protein"/>
    <property type="match status" value="1"/>
</dbReference>
<gene>
    <name evidence="8" type="ORF">D0864_13295</name>
</gene>
<feature type="region of interest" description="Disordered" evidence="6">
    <location>
        <begin position="204"/>
        <end position="288"/>
    </location>
</feature>
<dbReference type="Proteomes" id="UP000269539">
    <property type="component" value="Unassembled WGS sequence"/>
</dbReference>
<evidence type="ECO:0000313" key="9">
    <source>
        <dbReference type="Proteomes" id="UP000269539"/>
    </source>
</evidence>
<evidence type="ECO:0000256" key="3">
    <source>
        <dbReference type="ARBA" id="ARBA00022771"/>
    </source>
</evidence>
<sequence>MDASVQELATVPGMWEPQTSAGLGGRDHNATARTVRVFGSREAMVFHHGSAGSHATLLMLRVDCDDEWQLSICRGRRAIAIAVAAAAASDMRPALQSGGGRPFVDSSRLPTSWTGGVSLHTPSARDSSVESTPVSTPHSTGFPLPHYNTTTATKNPAADRELFFNAHFQSGGHACEELSSDELLFPYDQTDADTDVPLYPSAHPLGHAAPMVGPVDIAPNSRQNSRSPPSQEPTQTASQFQRPSISVREEPNMEDARQSESQYPGLRKGSIGMLGTTPYGTRSIPVRGGDIRRESNALSGSLMNGMSWGGISVGSFIKDDILMAGTSPYNFQSPSFHSSSYLPKMEANYMKDYVCCDIRLDSMHELLQHYEEAHAAQPTQTMGRTPKDQQYPSSRAANATSTAQAVQQQSQSQQGNIPATANGQQTVDPSNATSPMFSGQSQDQFELDNLEDMEMDNAPSHPPSGVQSPTSQFQPQPQFGRQQPRGPSLNVNIANAFQGQALSTPSTPRPGQQNVMNNPTVSSVNTPTMSTASASQQTATPDSSMPGTPAEPADADYSQFGNLNMDYNQMMQNGYDFSNFNMNGVGNMGNMQNSVSGTIDDPAKRLLSKQGGNKGFPNPAFAQNSELAKRIRETQLLNGLAGVGGFVGEEIKPFKCPVIGCEKAYKNQNGLKYHKQHGHQNQQLKENPDGTFSIVDPTTSIPYPGTVGMEKEKPYRCEVCGKRYKNLNGLKYHRQHSPPCNPELKLNAANFQNVANNAQGMGVNVAGAGLVGIGDGMNGY</sequence>
<dbReference type="SUPFAM" id="SSF57667">
    <property type="entry name" value="beta-beta-alpha zinc fingers"/>
    <property type="match status" value="1"/>
</dbReference>
<evidence type="ECO:0000256" key="6">
    <source>
        <dbReference type="SAM" id="MobiDB-lite"/>
    </source>
</evidence>
<dbReference type="Gene3D" id="3.30.160.60">
    <property type="entry name" value="Classic Zinc Finger"/>
    <property type="match status" value="2"/>
</dbReference>
<evidence type="ECO:0000256" key="2">
    <source>
        <dbReference type="ARBA" id="ARBA00022737"/>
    </source>
</evidence>
<organism evidence="8 9">
    <name type="scientific">Hortaea werneckii</name>
    <name type="common">Black yeast</name>
    <name type="synonym">Cladosporium werneckii</name>
    <dbReference type="NCBI Taxonomy" id="91943"/>
    <lineage>
        <taxon>Eukaryota</taxon>
        <taxon>Fungi</taxon>
        <taxon>Dikarya</taxon>
        <taxon>Ascomycota</taxon>
        <taxon>Pezizomycotina</taxon>
        <taxon>Dothideomycetes</taxon>
        <taxon>Dothideomycetidae</taxon>
        <taxon>Mycosphaerellales</taxon>
        <taxon>Teratosphaeriaceae</taxon>
        <taxon>Hortaea</taxon>
    </lineage>
</organism>
<dbReference type="VEuPathDB" id="FungiDB:BTJ68_13964"/>
<feature type="domain" description="C2H2-type" evidence="7">
    <location>
        <begin position="715"/>
        <end position="742"/>
    </location>
</feature>
<dbReference type="EMBL" id="QWIO01002271">
    <property type="protein sequence ID" value="RMY58964.1"/>
    <property type="molecule type" value="Genomic_DNA"/>
</dbReference>
<evidence type="ECO:0000256" key="5">
    <source>
        <dbReference type="PROSITE-ProRule" id="PRU00042"/>
    </source>
</evidence>
<dbReference type="SMART" id="SM00355">
    <property type="entry name" value="ZnF_C2H2"/>
    <property type="match status" value="3"/>
</dbReference>
<proteinExistence type="predicted"/>
<dbReference type="PROSITE" id="PS50157">
    <property type="entry name" value="ZINC_FINGER_C2H2_2"/>
    <property type="match status" value="2"/>
</dbReference>
<accession>A0A3M7D3V0</accession>